<keyword evidence="4" id="KW-1185">Reference proteome</keyword>
<dbReference type="RefSeq" id="WP_211468899.1">
    <property type="nucleotide sequence ID" value="NZ_JAGSXH010000053.1"/>
</dbReference>
<proteinExistence type="predicted"/>
<sequence length="572" mass="61456">MSAGADGGWDNATVEAPGDDVPDWLPPLSRAERRLWDAFPYGATVEYLSGDPDLDDPARAARWGEERTIRAAVIAALALGARRPVPGRTAGVRIIGARVVGQIDLRHGQIEVPLTLRRCRIEDTLRLDEAVAKSIDLTGSHTGRIMAEGAHVRGSLKLNDVRVVGGPDFALHLDEITVDTDLAARALHCDGPLCLIGARIGAVLDLIRCTVHYPGKIAVNLGGAQIGRSLLFGYAHIRGQLRMPGAQVDGMALFSGTEITDAAAAHGIALEGENFTTGGDGLFDKGFRAEGQVALIGANFGGVLSFRDAHLVSVGSSAALHCGGMQVARGLYLTHGFHAEGEVRLVGVRIGGHLDLVGMAPNRGPITLYHAAAATIRDGGPETWPQEVLLDGLTYNAFDPYLPGRERLALLRRQHGGYRAQPYEFMAAYYRALGHEEDARAVLIEKERVRRTDGRRWDRFVGMMFGTLVGYGYRPMRAVLFSILIQLAAIGYFTVDRPTQIRPDEHVVYYPALYAADLFVPIVHFGQVDAFQSHGFAAVVAWGLPYLGWAFGIAIVAGASRALARGGSGLPG</sequence>
<reference evidence="3" key="1">
    <citation type="submission" date="2021-04" db="EMBL/GenBank/DDBJ databases">
        <title>Genome based classification of Actinospica acidithermotolerans sp. nov., an actinobacterium isolated from an Indonesian hot spring.</title>
        <authorList>
            <person name="Kusuma A.B."/>
            <person name="Putra K.E."/>
            <person name="Nafisah S."/>
            <person name="Loh J."/>
            <person name="Nouioui I."/>
            <person name="Goodfellow M."/>
        </authorList>
    </citation>
    <scope>NUCLEOTIDE SEQUENCE</scope>
    <source>
        <strain evidence="3">DSM 45618</strain>
    </source>
</reference>
<feature type="transmembrane region" description="Helical" evidence="2">
    <location>
        <begin position="479"/>
        <end position="495"/>
    </location>
</feature>
<accession>A0A8J8BBY2</accession>
<name>A0A8J8BBY2_9ACTN</name>
<feature type="region of interest" description="Disordered" evidence="1">
    <location>
        <begin position="1"/>
        <end position="22"/>
    </location>
</feature>
<protein>
    <recommendedName>
        <fullName evidence="5">Membrane-associated oxidoreductase</fullName>
    </recommendedName>
</protein>
<evidence type="ECO:0008006" key="5">
    <source>
        <dbReference type="Google" id="ProtNLM"/>
    </source>
</evidence>
<dbReference type="EMBL" id="JAGSXH010000053">
    <property type="protein sequence ID" value="MBS2964537.1"/>
    <property type="molecule type" value="Genomic_DNA"/>
</dbReference>
<keyword evidence="2" id="KW-0812">Transmembrane</keyword>
<organism evidence="3 4">
    <name type="scientific">Actinocrinis puniceicyclus</name>
    <dbReference type="NCBI Taxonomy" id="977794"/>
    <lineage>
        <taxon>Bacteria</taxon>
        <taxon>Bacillati</taxon>
        <taxon>Actinomycetota</taxon>
        <taxon>Actinomycetes</taxon>
        <taxon>Catenulisporales</taxon>
        <taxon>Actinospicaceae</taxon>
        <taxon>Actinocrinis</taxon>
    </lineage>
</organism>
<feature type="transmembrane region" description="Helical" evidence="2">
    <location>
        <begin position="546"/>
        <end position="564"/>
    </location>
</feature>
<feature type="transmembrane region" description="Helical" evidence="2">
    <location>
        <begin position="507"/>
        <end position="526"/>
    </location>
</feature>
<gene>
    <name evidence="3" type="ORF">KGA66_15885</name>
</gene>
<dbReference type="Proteomes" id="UP000677913">
    <property type="component" value="Unassembled WGS sequence"/>
</dbReference>
<evidence type="ECO:0000313" key="4">
    <source>
        <dbReference type="Proteomes" id="UP000677913"/>
    </source>
</evidence>
<comment type="caution">
    <text evidence="3">The sequence shown here is derived from an EMBL/GenBank/DDBJ whole genome shotgun (WGS) entry which is preliminary data.</text>
</comment>
<evidence type="ECO:0000256" key="2">
    <source>
        <dbReference type="SAM" id="Phobius"/>
    </source>
</evidence>
<dbReference type="AlphaFoldDB" id="A0A8J8BBY2"/>
<evidence type="ECO:0000313" key="3">
    <source>
        <dbReference type="EMBL" id="MBS2964537.1"/>
    </source>
</evidence>
<keyword evidence="2" id="KW-0472">Membrane</keyword>
<keyword evidence="2" id="KW-1133">Transmembrane helix</keyword>
<evidence type="ECO:0000256" key="1">
    <source>
        <dbReference type="SAM" id="MobiDB-lite"/>
    </source>
</evidence>